<accession>A0ABM5N864</accession>
<evidence type="ECO:0000313" key="2">
    <source>
        <dbReference type="Proteomes" id="UP000002875"/>
    </source>
</evidence>
<sequence length="62" mass="6352">MKNTKLFNFTSKLSRDEMKKIAGGTEDGSVEGNPTCGIACSGGCRPSSDGCSKCGSNGLCQS</sequence>
<evidence type="ECO:0008006" key="3">
    <source>
        <dbReference type="Google" id="ProtNLM"/>
    </source>
</evidence>
<dbReference type="EMBL" id="CP002963">
    <property type="protein sequence ID" value="AFK05633.1"/>
    <property type="molecule type" value="Genomic_DNA"/>
</dbReference>
<organism evidence="1 2">
    <name type="scientific">Emticicia oligotrophica (strain DSM 17448 / CIP 109782 / MTCC 6937 / GPTSA100-15)</name>
    <dbReference type="NCBI Taxonomy" id="929562"/>
    <lineage>
        <taxon>Bacteria</taxon>
        <taxon>Pseudomonadati</taxon>
        <taxon>Bacteroidota</taxon>
        <taxon>Cytophagia</taxon>
        <taxon>Cytophagales</taxon>
        <taxon>Leadbetterellaceae</taxon>
        <taxon>Emticicia</taxon>
    </lineage>
</organism>
<proteinExistence type="predicted"/>
<keyword evidence="2" id="KW-1185">Reference proteome</keyword>
<gene>
    <name evidence="1" type="ORF">Emtol_0115</name>
</gene>
<keyword evidence="1" id="KW-0614">Plasmid</keyword>
<geneLocation type="plasmid" evidence="1 2">
    <name>pEMTOL02</name>
</geneLocation>
<reference evidence="1 2" key="1">
    <citation type="submission" date="2011-07" db="EMBL/GenBank/DDBJ databases">
        <title>The complete genome of plasmid 2 of Emticicia oligotrophica DSM 17448.</title>
        <authorList>
            <consortium name="US DOE Joint Genome Institute (JGI-PGF)"/>
            <person name="Lucas S."/>
            <person name="Han J."/>
            <person name="Lapidus A."/>
            <person name="Bruce D."/>
            <person name="Goodwin L."/>
            <person name="Pitluck S."/>
            <person name="Peters L."/>
            <person name="Kyrpides N."/>
            <person name="Mavromatis K."/>
            <person name="Ivanova N."/>
            <person name="Ovchinnikova G."/>
            <person name="Teshima H."/>
            <person name="Detter J.C."/>
            <person name="Tapia R."/>
            <person name="Han C."/>
            <person name="Land M."/>
            <person name="Hauser L."/>
            <person name="Markowitz V."/>
            <person name="Cheng J.-F."/>
            <person name="Hugenholtz P."/>
            <person name="Woyke T."/>
            <person name="Wu D."/>
            <person name="Tindall B."/>
            <person name="Pomrenke H."/>
            <person name="Brambilla E."/>
            <person name="Klenk H.-P."/>
            <person name="Eisen J.A."/>
        </authorList>
    </citation>
    <scope>NUCLEOTIDE SEQUENCE [LARGE SCALE GENOMIC DNA]</scope>
    <source>
        <strain evidence="2">DSM 17448 / GPTSA100-15</strain>
        <plasmid evidence="1 2">pEMTOL02</plasmid>
    </source>
</reference>
<evidence type="ECO:0000313" key="1">
    <source>
        <dbReference type="EMBL" id="AFK05633.1"/>
    </source>
</evidence>
<protein>
    <recommendedName>
        <fullName evidence="3">Bacteriocin-like protein</fullName>
    </recommendedName>
</protein>
<name>A0ABM5N864_EMTOG</name>
<dbReference type="Proteomes" id="UP000002875">
    <property type="component" value="Plasmid pEMTOL02"/>
</dbReference>